<dbReference type="RefSeq" id="WP_107008441.1">
    <property type="nucleotide sequence ID" value="NZ_JBHRSF010000170.1"/>
</dbReference>
<accession>A0A371YPY1</accession>
<organism evidence="2 3">
    <name type="scientific">Acinetobacter sichuanensis</name>
    <dbReference type="NCBI Taxonomy" id="2136183"/>
    <lineage>
        <taxon>Bacteria</taxon>
        <taxon>Pseudomonadati</taxon>
        <taxon>Pseudomonadota</taxon>
        <taxon>Gammaproteobacteria</taxon>
        <taxon>Moraxellales</taxon>
        <taxon>Moraxellaceae</taxon>
        <taxon>Acinetobacter</taxon>
    </lineage>
</organism>
<dbReference type="EC" id="2.1.-.-" evidence="1"/>
<evidence type="ECO:0000313" key="4">
    <source>
        <dbReference type="Proteomes" id="UP001595455"/>
    </source>
</evidence>
<dbReference type="EMBL" id="PYIX02000017">
    <property type="protein sequence ID" value="RFC83414.1"/>
    <property type="molecule type" value="Genomic_DNA"/>
</dbReference>
<sequence length="281" mass="32677">MNAIINFQNQLEEQFLNTVDASNFSRLYMSHVDFFKENLLAGFQYYKFSERTARAQNPLQSFDDLTSYMAFYGLAHYQRMRHLLNMTQQQSQFSLDNPVKANIVDYGCGQGIATLAFIDHLLESKHHIAELDITLIEPSPIALRRAIYWIEKKAKAEDIKINITAHACTFDELAPDFLAKNAQGYPYIHFFSNILDMYHQGKVSLYALSQQIKQRVGQHFVFATSPDFYSGNIGFDKLHQLLMPRKTYVNHVEDIKIDEFRSYYQNPQTRPVSMRAYAIKL</sequence>
<dbReference type="Gene3D" id="3.40.50.150">
    <property type="entry name" value="Vaccinia Virus protein VP39"/>
    <property type="match status" value="1"/>
</dbReference>
<evidence type="ECO:0000313" key="2">
    <source>
        <dbReference type="EMBL" id="RFC83414.1"/>
    </source>
</evidence>
<reference evidence="4" key="3">
    <citation type="journal article" date="2019" name="Int. J. Syst. Evol. Microbiol.">
        <title>The Global Catalogue of Microorganisms (GCM) 10K type strain sequencing project: providing services to taxonomists for standard genome sequencing and annotation.</title>
        <authorList>
            <consortium name="The Broad Institute Genomics Platform"/>
            <consortium name="The Broad Institute Genome Sequencing Center for Infectious Disease"/>
            <person name="Wu L."/>
            <person name="Ma J."/>
        </authorList>
    </citation>
    <scope>NUCLEOTIDE SEQUENCE [LARGE SCALE GENOMIC DNA]</scope>
    <source>
        <strain evidence="4">KCTC 62575</strain>
    </source>
</reference>
<protein>
    <submittedName>
        <fullName evidence="2">Class I SAM-dependent methyltransferase</fullName>
        <ecNumber evidence="1">2.1.-.-</ecNumber>
    </submittedName>
</protein>
<reference evidence="1" key="1">
    <citation type="journal article" date="2014" name="Int. J. Syst. Evol. Microbiol.">
        <title>Complete genome of a new Firmicutes species belonging to the dominant human colonic microbiota ('Ruminococcus bicirculans') reveals two chromosomes and a selective capacity to utilize plant glucans.</title>
        <authorList>
            <consortium name="NISC Comparative Sequencing Program"/>
            <person name="Wegmann U."/>
            <person name="Louis P."/>
            <person name="Goesmann A."/>
            <person name="Henrissat B."/>
            <person name="Duncan S.H."/>
            <person name="Flint H.J."/>
        </authorList>
    </citation>
    <scope>NUCLEOTIDE SEQUENCE</scope>
    <source>
        <strain evidence="1">KCTC 62575</strain>
    </source>
</reference>
<keyword evidence="4" id="KW-1185">Reference proteome</keyword>
<dbReference type="Proteomes" id="UP001595455">
    <property type="component" value="Unassembled WGS sequence"/>
</dbReference>
<reference evidence="1" key="4">
    <citation type="submission" date="2024-09" db="EMBL/GenBank/DDBJ databases">
        <authorList>
            <person name="Sun Q."/>
            <person name="Mori K."/>
        </authorList>
    </citation>
    <scope>NUCLEOTIDE SEQUENCE</scope>
    <source>
        <strain evidence="1">KCTC 62575</strain>
    </source>
</reference>
<gene>
    <name evidence="1" type="ORF">ACFODO_23395</name>
    <name evidence="2" type="ORF">C9E89_011225</name>
</gene>
<reference evidence="2 3" key="2">
    <citation type="submission" date="2018-08" db="EMBL/GenBank/DDBJ databases">
        <title>The draft genome of Acinetobacter sichuanensis strain WCHAc060041.</title>
        <authorList>
            <person name="Qin J."/>
            <person name="Feng Y."/>
            <person name="Zong Z."/>
        </authorList>
    </citation>
    <scope>NUCLEOTIDE SEQUENCE [LARGE SCALE GENOMIC DNA]</scope>
    <source>
        <strain evidence="2 3">WCHAc060041</strain>
    </source>
</reference>
<name>A0A371YPY1_9GAMM</name>
<dbReference type="InterPro" id="IPR029063">
    <property type="entry name" value="SAM-dependent_MTases_sf"/>
</dbReference>
<dbReference type="EMBL" id="JBHRSF010000170">
    <property type="protein sequence ID" value="MFC2998139.1"/>
    <property type="molecule type" value="Genomic_DNA"/>
</dbReference>
<comment type="caution">
    <text evidence="2">The sequence shown here is derived from an EMBL/GenBank/DDBJ whole genome shotgun (WGS) entry which is preliminary data.</text>
</comment>
<dbReference type="OrthoDB" id="6657944at2"/>
<dbReference type="SUPFAM" id="SSF53335">
    <property type="entry name" value="S-adenosyl-L-methionine-dependent methyltransferases"/>
    <property type="match status" value="1"/>
</dbReference>
<keyword evidence="2" id="KW-0489">Methyltransferase</keyword>
<dbReference type="Proteomes" id="UP000240957">
    <property type="component" value="Unassembled WGS sequence"/>
</dbReference>
<keyword evidence="2" id="KW-0808">Transferase</keyword>
<evidence type="ECO:0000313" key="1">
    <source>
        <dbReference type="EMBL" id="MFC2998139.1"/>
    </source>
</evidence>
<proteinExistence type="predicted"/>
<dbReference type="GO" id="GO:0032259">
    <property type="term" value="P:methylation"/>
    <property type="evidence" value="ECO:0007669"/>
    <property type="project" value="UniProtKB-KW"/>
</dbReference>
<dbReference type="GO" id="GO:0008168">
    <property type="term" value="F:methyltransferase activity"/>
    <property type="evidence" value="ECO:0007669"/>
    <property type="project" value="UniProtKB-KW"/>
</dbReference>
<evidence type="ECO:0000313" key="3">
    <source>
        <dbReference type="Proteomes" id="UP000240957"/>
    </source>
</evidence>
<dbReference type="AlphaFoldDB" id="A0A371YPY1"/>